<sequence>MADVKDLPTLLTAIAAGDRQTVTASLDAAPSLVTARLARPDEFFIGQCHAQLYEGDTALHAAAFAYDVDLARDLIARGADINARNRRGAQPLHAATIGAPGSPNWNPTAQQAVIAYLIKAGADPNAVALGGVTPLHRAVRNRCSAAVDQLVRSGANPNLANNHGSTPSDLAHLTTGRGGTGSDEAKAEQQLIITLLNKAER</sequence>
<dbReference type="OrthoDB" id="9812708at2"/>
<dbReference type="Pfam" id="PF00023">
    <property type="entry name" value="Ank"/>
    <property type="match status" value="1"/>
</dbReference>
<dbReference type="InterPro" id="IPR002110">
    <property type="entry name" value="Ankyrin_rpt"/>
</dbReference>
<dbReference type="Gene3D" id="1.25.40.20">
    <property type="entry name" value="Ankyrin repeat-containing domain"/>
    <property type="match status" value="1"/>
</dbReference>
<proteinExistence type="predicted"/>
<dbReference type="AlphaFoldDB" id="A0A4U3LXP7"/>
<feature type="repeat" description="ANK" evidence="3">
    <location>
        <begin position="130"/>
        <end position="162"/>
    </location>
</feature>
<evidence type="ECO:0000256" key="3">
    <source>
        <dbReference type="PROSITE-ProRule" id="PRU00023"/>
    </source>
</evidence>
<evidence type="ECO:0000313" key="6">
    <source>
        <dbReference type="Proteomes" id="UP000305836"/>
    </source>
</evidence>
<dbReference type="PROSITE" id="PS50088">
    <property type="entry name" value="ANK_REPEAT"/>
    <property type="match status" value="2"/>
</dbReference>
<dbReference type="Proteomes" id="UP000305836">
    <property type="component" value="Unassembled WGS sequence"/>
</dbReference>
<keyword evidence="6" id="KW-1185">Reference proteome</keyword>
<protein>
    <submittedName>
        <fullName evidence="5">Uncharacterized protein</fullName>
    </submittedName>
</protein>
<feature type="repeat" description="ANK" evidence="3">
    <location>
        <begin position="54"/>
        <end position="86"/>
    </location>
</feature>
<dbReference type="SUPFAM" id="SSF48403">
    <property type="entry name" value="Ankyrin repeat"/>
    <property type="match status" value="1"/>
</dbReference>
<dbReference type="GO" id="GO:0085020">
    <property type="term" value="P:protein K6-linked ubiquitination"/>
    <property type="evidence" value="ECO:0007669"/>
    <property type="project" value="TreeGrafter"/>
</dbReference>
<dbReference type="InterPro" id="IPR036770">
    <property type="entry name" value="Ankyrin_rpt-contain_sf"/>
</dbReference>
<dbReference type="SMART" id="SM00248">
    <property type="entry name" value="ANK"/>
    <property type="match status" value="3"/>
</dbReference>
<organism evidence="5 6">
    <name type="scientific">Kribbella jiaozuonensis</name>
    <dbReference type="NCBI Taxonomy" id="2575441"/>
    <lineage>
        <taxon>Bacteria</taxon>
        <taxon>Bacillati</taxon>
        <taxon>Actinomycetota</taxon>
        <taxon>Actinomycetes</taxon>
        <taxon>Propionibacteriales</taxon>
        <taxon>Kribbellaceae</taxon>
        <taxon>Kribbella</taxon>
    </lineage>
</organism>
<evidence type="ECO:0000313" key="5">
    <source>
        <dbReference type="EMBL" id="TKK79527.1"/>
    </source>
</evidence>
<keyword evidence="2 3" id="KW-0040">ANK repeat</keyword>
<name>A0A4U3LXP7_9ACTN</name>
<dbReference type="GO" id="GO:0004842">
    <property type="term" value="F:ubiquitin-protein transferase activity"/>
    <property type="evidence" value="ECO:0007669"/>
    <property type="project" value="TreeGrafter"/>
</dbReference>
<feature type="compositionally biased region" description="Polar residues" evidence="4">
    <location>
        <begin position="156"/>
        <end position="168"/>
    </location>
</feature>
<comment type="caution">
    <text evidence="5">The sequence shown here is derived from an EMBL/GenBank/DDBJ whole genome shotgun (WGS) entry which is preliminary data.</text>
</comment>
<reference evidence="5 6" key="1">
    <citation type="submission" date="2019-04" db="EMBL/GenBank/DDBJ databases">
        <title>Kribbella sp. NEAU-THZ 27 nov., a novel actinomycete isolated from soil.</title>
        <authorList>
            <person name="Duan L."/>
        </authorList>
    </citation>
    <scope>NUCLEOTIDE SEQUENCE [LARGE SCALE GENOMIC DNA]</scope>
    <source>
        <strain evidence="6">NEAU-THZ27</strain>
    </source>
</reference>
<dbReference type="PANTHER" id="PTHR24171">
    <property type="entry name" value="ANKYRIN REPEAT DOMAIN-CONTAINING PROTEIN 39-RELATED"/>
    <property type="match status" value="1"/>
</dbReference>
<gene>
    <name evidence="5" type="ORF">FDA38_14085</name>
</gene>
<dbReference type="PANTHER" id="PTHR24171:SF8">
    <property type="entry name" value="BRCA1-ASSOCIATED RING DOMAIN PROTEIN 1"/>
    <property type="match status" value="1"/>
</dbReference>
<evidence type="ECO:0000256" key="4">
    <source>
        <dbReference type="SAM" id="MobiDB-lite"/>
    </source>
</evidence>
<evidence type="ECO:0000256" key="2">
    <source>
        <dbReference type="ARBA" id="ARBA00023043"/>
    </source>
</evidence>
<keyword evidence="1" id="KW-0677">Repeat</keyword>
<dbReference type="Pfam" id="PF13857">
    <property type="entry name" value="Ank_5"/>
    <property type="match status" value="1"/>
</dbReference>
<accession>A0A4U3LXP7</accession>
<feature type="region of interest" description="Disordered" evidence="4">
    <location>
        <begin position="156"/>
        <end position="185"/>
    </location>
</feature>
<evidence type="ECO:0000256" key="1">
    <source>
        <dbReference type="ARBA" id="ARBA00022737"/>
    </source>
</evidence>
<dbReference type="EMBL" id="SZPZ01000002">
    <property type="protein sequence ID" value="TKK79527.1"/>
    <property type="molecule type" value="Genomic_DNA"/>
</dbReference>
<dbReference type="PROSITE" id="PS50297">
    <property type="entry name" value="ANK_REP_REGION"/>
    <property type="match status" value="2"/>
</dbReference>